<dbReference type="SUPFAM" id="SSF53335">
    <property type="entry name" value="S-adenosyl-L-methionine-dependent methyltransferases"/>
    <property type="match status" value="1"/>
</dbReference>
<evidence type="ECO:0000313" key="5">
    <source>
        <dbReference type="Proteomes" id="UP001212123"/>
    </source>
</evidence>
<evidence type="ECO:0000259" key="3">
    <source>
        <dbReference type="Pfam" id="PF01555"/>
    </source>
</evidence>
<protein>
    <recommendedName>
        <fullName evidence="3">DNA methylase N-4/N-6 domain-containing protein</fullName>
    </recommendedName>
</protein>
<proteinExistence type="predicted"/>
<keyword evidence="1" id="KW-0489">Methyltransferase</keyword>
<name>A0ABT5A5P6_9CYAN</name>
<sequence length="157" mass="18568">MKISNTCFNLLLELGLISILQILRISSIHKSKDSEYFKLFQIITSNSFHLHCDPNASHYLKIILDSIFCGNGGDFVNEIVWCYEIGGRIYKKSFGRRHDVILFYVKGKNHTFNWENIFQEWTEKGKAKFRYEDEKCQYRLMGKFIKYSPIKGHRDVN</sequence>
<accession>A0ABT5A5P6</accession>
<reference evidence="4 5" key="1">
    <citation type="submission" date="2023-01" db="EMBL/GenBank/DDBJ databases">
        <title>Genomes from the Australian National Cyanobacteria Reference Collection.</title>
        <authorList>
            <person name="Willis A."/>
            <person name="Lee E.M.F."/>
        </authorList>
    </citation>
    <scope>NUCLEOTIDE SEQUENCE [LARGE SCALE GENOMIC DNA]</scope>
    <source>
        <strain evidence="4 5">CS-537/01</strain>
    </source>
</reference>
<evidence type="ECO:0000256" key="2">
    <source>
        <dbReference type="ARBA" id="ARBA00022679"/>
    </source>
</evidence>
<evidence type="ECO:0000256" key="1">
    <source>
        <dbReference type="ARBA" id="ARBA00022603"/>
    </source>
</evidence>
<keyword evidence="5" id="KW-1185">Reference proteome</keyword>
<dbReference type="RefSeq" id="WP_271798142.1">
    <property type="nucleotide sequence ID" value="NZ_JAQMTU010000073.1"/>
</dbReference>
<keyword evidence="2" id="KW-0808">Transferase</keyword>
<organism evidence="4 5">
    <name type="scientific">Dolichospermum circinale CS-537/01</name>
    <dbReference type="NCBI Taxonomy" id="3021739"/>
    <lineage>
        <taxon>Bacteria</taxon>
        <taxon>Bacillati</taxon>
        <taxon>Cyanobacteriota</taxon>
        <taxon>Cyanophyceae</taxon>
        <taxon>Nostocales</taxon>
        <taxon>Aphanizomenonaceae</taxon>
        <taxon>Dolichospermum</taxon>
        <taxon>Dolichospermum circinale</taxon>
    </lineage>
</organism>
<dbReference type="Gene3D" id="3.40.50.150">
    <property type="entry name" value="Vaccinia Virus protein VP39"/>
    <property type="match status" value="1"/>
</dbReference>
<comment type="caution">
    <text evidence="4">The sequence shown here is derived from an EMBL/GenBank/DDBJ whole genome shotgun (WGS) entry which is preliminary data.</text>
</comment>
<evidence type="ECO:0000313" key="4">
    <source>
        <dbReference type="EMBL" id="MDB9487269.1"/>
    </source>
</evidence>
<dbReference type="Proteomes" id="UP001212123">
    <property type="component" value="Unassembled WGS sequence"/>
</dbReference>
<dbReference type="InterPro" id="IPR029063">
    <property type="entry name" value="SAM-dependent_MTases_sf"/>
</dbReference>
<gene>
    <name evidence="4" type="ORF">PN492_12040</name>
</gene>
<feature type="domain" description="DNA methylase N-4/N-6" evidence="3">
    <location>
        <begin position="45"/>
        <end position="131"/>
    </location>
</feature>
<dbReference type="InterPro" id="IPR002941">
    <property type="entry name" value="DNA_methylase_N4/N6"/>
</dbReference>
<dbReference type="EMBL" id="JAQMTU010000073">
    <property type="protein sequence ID" value="MDB9487269.1"/>
    <property type="molecule type" value="Genomic_DNA"/>
</dbReference>
<dbReference type="Pfam" id="PF01555">
    <property type="entry name" value="N6_N4_Mtase"/>
    <property type="match status" value="1"/>
</dbReference>